<keyword evidence="6" id="KW-0540">Nuclease</keyword>
<accession>A0ABT7V8H7</accession>
<evidence type="ECO:0000313" key="7">
    <source>
        <dbReference type="Proteomes" id="UP001529421"/>
    </source>
</evidence>
<keyword evidence="3" id="KW-0238">DNA-binding</keyword>
<comment type="caution">
    <text evidence="6">The sequence shown here is derived from an EMBL/GenBank/DDBJ whole genome shotgun (WGS) entry which is preliminary data.</text>
</comment>
<dbReference type="GO" id="GO:0016787">
    <property type="term" value="F:hydrolase activity"/>
    <property type="evidence" value="ECO:0007669"/>
    <property type="project" value="UniProtKB-KW"/>
</dbReference>
<keyword evidence="7" id="KW-1185">Reference proteome</keyword>
<keyword evidence="2" id="KW-0680">Restriction system</keyword>
<comment type="subunit">
    <text evidence="4">The methyltransferase is composed of M and S polypeptides.</text>
</comment>
<feature type="domain" description="Type I restriction modification DNA specificity" evidence="5">
    <location>
        <begin position="120"/>
        <end position="254"/>
    </location>
</feature>
<gene>
    <name evidence="6" type="ORF">QUW28_04720</name>
</gene>
<dbReference type="Proteomes" id="UP001529421">
    <property type="component" value="Unassembled WGS sequence"/>
</dbReference>
<dbReference type="EMBL" id="JAUDDZ010000004">
    <property type="protein sequence ID" value="MDM8274803.1"/>
    <property type="molecule type" value="Genomic_DNA"/>
</dbReference>
<evidence type="ECO:0000256" key="4">
    <source>
        <dbReference type="ARBA" id="ARBA00038652"/>
    </source>
</evidence>
<dbReference type="InterPro" id="IPR044946">
    <property type="entry name" value="Restrct_endonuc_typeI_TRD_sf"/>
</dbReference>
<reference evidence="7" key="1">
    <citation type="submission" date="2023-06" db="EMBL/GenBank/DDBJ databases">
        <title>Identification and characterization of horizontal gene transfer across gut microbiota members of farm animals based on homology search.</title>
        <authorList>
            <person name="Zeman M."/>
            <person name="Kubasova T."/>
            <person name="Jahodarova E."/>
            <person name="Nykrynova M."/>
            <person name="Rychlik I."/>
        </authorList>
    </citation>
    <scope>NUCLEOTIDE SEQUENCE [LARGE SCALE GENOMIC DNA]</scope>
    <source>
        <strain evidence="7">154_Feed</strain>
    </source>
</reference>
<dbReference type="InterPro" id="IPR000055">
    <property type="entry name" value="Restrct_endonuc_typeI_TRD"/>
</dbReference>
<keyword evidence="6" id="KW-0378">Hydrolase</keyword>
<organism evidence="6 7">
    <name type="scientific">Enorma phocaeensis</name>
    <dbReference type="NCBI Taxonomy" id="1871019"/>
    <lineage>
        <taxon>Bacteria</taxon>
        <taxon>Bacillati</taxon>
        <taxon>Actinomycetota</taxon>
        <taxon>Coriobacteriia</taxon>
        <taxon>Coriobacteriales</taxon>
        <taxon>Coriobacteriaceae</taxon>
        <taxon>Enorma</taxon>
    </lineage>
</organism>
<comment type="similarity">
    <text evidence="1">Belongs to the type-I restriction system S methylase family.</text>
</comment>
<evidence type="ECO:0000256" key="3">
    <source>
        <dbReference type="ARBA" id="ARBA00023125"/>
    </source>
</evidence>
<protein>
    <submittedName>
        <fullName evidence="6">Restriction endonuclease subunit S</fullName>
        <ecNumber evidence="6">3.1.21.-</ecNumber>
    </submittedName>
</protein>
<evidence type="ECO:0000313" key="6">
    <source>
        <dbReference type="EMBL" id="MDM8274803.1"/>
    </source>
</evidence>
<name>A0ABT7V8H7_9ACTN</name>
<dbReference type="SUPFAM" id="SSF116734">
    <property type="entry name" value="DNA methylase specificity domain"/>
    <property type="match status" value="1"/>
</dbReference>
<keyword evidence="6" id="KW-0255">Endonuclease</keyword>
<evidence type="ECO:0000256" key="2">
    <source>
        <dbReference type="ARBA" id="ARBA00022747"/>
    </source>
</evidence>
<dbReference type="Pfam" id="PF01420">
    <property type="entry name" value="Methylase_S"/>
    <property type="match status" value="1"/>
</dbReference>
<dbReference type="PANTHER" id="PTHR43140:SF1">
    <property type="entry name" value="TYPE I RESTRICTION ENZYME ECOKI SPECIFICITY SUBUNIT"/>
    <property type="match status" value="1"/>
</dbReference>
<dbReference type="RefSeq" id="WP_289544932.1">
    <property type="nucleotide sequence ID" value="NZ_JAUDDZ010000004.1"/>
</dbReference>
<feature type="non-terminal residue" evidence="6">
    <location>
        <position position="282"/>
    </location>
</feature>
<dbReference type="EC" id="3.1.21.-" evidence="6"/>
<dbReference type="PANTHER" id="PTHR43140">
    <property type="entry name" value="TYPE-1 RESTRICTION ENZYME ECOKI SPECIFICITY PROTEIN"/>
    <property type="match status" value="1"/>
</dbReference>
<evidence type="ECO:0000256" key="1">
    <source>
        <dbReference type="ARBA" id="ARBA00010923"/>
    </source>
</evidence>
<sequence length="282" mass="31250">MKAKDLKNSILQMAVEGKLVPQDPNDEPASVLLERIREEKHRLIAEGKAKFPKGGESIIYTASDGSPYEKRVDAKGRVLSDESIAGEVPFELPEGWCWARLDSLAAAIVDGDHQAPPQQSAGIPFLVISNISNGMLDFHSTRFVGEDYFKQLDYFRKPQMGDLLLTVTGSFGIAVKVNTDKRFCFQRHIALIRLIDCVDYVAMAASSPAIYSYFKEVATGTAQKTVSLGSLRSALIPLPPLAEQRRVAERVSELMPLVDRYGELEGARERLDAALPDRLRRS</sequence>
<dbReference type="InterPro" id="IPR051212">
    <property type="entry name" value="Type-I_RE_S_subunit"/>
</dbReference>
<evidence type="ECO:0000259" key="5">
    <source>
        <dbReference type="Pfam" id="PF01420"/>
    </source>
</evidence>
<dbReference type="GO" id="GO:0004519">
    <property type="term" value="F:endonuclease activity"/>
    <property type="evidence" value="ECO:0007669"/>
    <property type="project" value="UniProtKB-KW"/>
</dbReference>
<proteinExistence type="inferred from homology"/>
<dbReference type="CDD" id="cd17246">
    <property type="entry name" value="RMtype1_S_SonII-TRD2-CR2_like"/>
    <property type="match status" value="1"/>
</dbReference>
<dbReference type="Gene3D" id="3.90.220.20">
    <property type="entry name" value="DNA methylase specificity domains"/>
    <property type="match status" value="1"/>
</dbReference>